<evidence type="ECO:0000313" key="3">
    <source>
        <dbReference type="Proteomes" id="UP000054516"/>
    </source>
</evidence>
<accession>A0A1S8A562</accession>
<dbReference type="Proteomes" id="UP000054516">
    <property type="component" value="Unassembled WGS sequence"/>
</dbReference>
<protein>
    <submittedName>
        <fullName evidence="2">Uncharacterized protein</fullName>
    </submittedName>
</protein>
<feature type="region of interest" description="Disordered" evidence="1">
    <location>
        <begin position="1"/>
        <end position="47"/>
    </location>
</feature>
<gene>
    <name evidence="2" type="ORF">SAMD00023353_0301820</name>
</gene>
<dbReference type="EMBL" id="DF977448">
    <property type="protein sequence ID" value="GAW25237.1"/>
    <property type="molecule type" value="Genomic_DNA"/>
</dbReference>
<evidence type="ECO:0000256" key="1">
    <source>
        <dbReference type="SAM" id="MobiDB-lite"/>
    </source>
</evidence>
<name>A0A1S8A562_ROSNE</name>
<reference evidence="2" key="1">
    <citation type="submission" date="2016-03" db="EMBL/GenBank/DDBJ databases">
        <title>Draft genome sequence of Rosellinia necatrix.</title>
        <authorList>
            <person name="Kanematsu S."/>
        </authorList>
    </citation>
    <scope>NUCLEOTIDE SEQUENCE [LARGE SCALE GENOMIC DNA]</scope>
    <source>
        <strain evidence="2">W97</strain>
    </source>
</reference>
<dbReference type="AlphaFoldDB" id="A0A1S8A562"/>
<evidence type="ECO:0000313" key="2">
    <source>
        <dbReference type="EMBL" id="GAW25237.1"/>
    </source>
</evidence>
<organism evidence="2">
    <name type="scientific">Rosellinia necatrix</name>
    <name type="common">White root-rot fungus</name>
    <dbReference type="NCBI Taxonomy" id="77044"/>
    <lineage>
        <taxon>Eukaryota</taxon>
        <taxon>Fungi</taxon>
        <taxon>Dikarya</taxon>
        <taxon>Ascomycota</taxon>
        <taxon>Pezizomycotina</taxon>
        <taxon>Sordariomycetes</taxon>
        <taxon>Xylariomycetidae</taxon>
        <taxon>Xylariales</taxon>
        <taxon>Xylariaceae</taxon>
        <taxon>Rosellinia</taxon>
    </lineage>
</organism>
<sequence>MRSPKPALAKLDSSSPGFIDESKRAPDSDDLDISSAAPRQIGFVSGPHPSVFGRSCRHEDDSGSVVRLHGRHQNQVEIKVVDRAQVREKYLTRSRLSS</sequence>
<keyword evidence="3" id="KW-1185">Reference proteome</keyword>
<proteinExistence type="predicted"/>